<dbReference type="PROSITE" id="PS51186">
    <property type="entry name" value="GNAT"/>
    <property type="match status" value="1"/>
</dbReference>
<dbReference type="Proteomes" id="UP000177605">
    <property type="component" value="Unassembled WGS sequence"/>
</dbReference>
<name>A0A1F8EYX8_9BACT</name>
<dbReference type="GO" id="GO:0016747">
    <property type="term" value="F:acyltransferase activity, transferring groups other than amino-acyl groups"/>
    <property type="evidence" value="ECO:0007669"/>
    <property type="project" value="InterPro"/>
</dbReference>
<evidence type="ECO:0000313" key="2">
    <source>
        <dbReference type="EMBL" id="OGN06084.1"/>
    </source>
</evidence>
<dbReference type="InterPro" id="IPR016181">
    <property type="entry name" value="Acyl_CoA_acyltransferase"/>
</dbReference>
<evidence type="ECO:0000313" key="3">
    <source>
        <dbReference type="Proteomes" id="UP000177605"/>
    </source>
</evidence>
<comment type="caution">
    <text evidence="2">The sequence shown here is derived from an EMBL/GenBank/DDBJ whole genome shotgun (WGS) entry which is preliminary data.</text>
</comment>
<feature type="domain" description="N-acetyltransferase" evidence="1">
    <location>
        <begin position="1"/>
        <end position="148"/>
    </location>
</feature>
<protein>
    <recommendedName>
        <fullName evidence="1">N-acetyltransferase domain-containing protein</fullName>
    </recommendedName>
</protein>
<organism evidence="2 3">
    <name type="scientific">Candidatus Yanofskybacteria bacterium RIFCSPHIGHO2_01_FULL_48_25b</name>
    <dbReference type="NCBI Taxonomy" id="1802672"/>
    <lineage>
        <taxon>Bacteria</taxon>
        <taxon>Candidatus Yanofskyibacteriota</taxon>
    </lineage>
</organism>
<gene>
    <name evidence="2" type="ORF">A2669_00965</name>
</gene>
<dbReference type="AlphaFoldDB" id="A0A1F8EYX8"/>
<dbReference type="EMBL" id="MGJM01000017">
    <property type="protein sequence ID" value="OGN06084.1"/>
    <property type="molecule type" value="Genomic_DNA"/>
</dbReference>
<accession>A0A1F8EYX8</accession>
<proteinExistence type="predicted"/>
<evidence type="ECO:0000259" key="1">
    <source>
        <dbReference type="PROSITE" id="PS51186"/>
    </source>
</evidence>
<dbReference type="Gene3D" id="3.40.630.30">
    <property type="match status" value="1"/>
</dbReference>
<dbReference type="SUPFAM" id="SSF55729">
    <property type="entry name" value="Acyl-CoA N-acyltransferases (Nat)"/>
    <property type="match status" value="1"/>
</dbReference>
<reference evidence="2 3" key="1">
    <citation type="journal article" date="2016" name="Nat. Commun.">
        <title>Thousands of microbial genomes shed light on interconnected biogeochemical processes in an aquifer system.</title>
        <authorList>
            <person name="Anantharaman K."/>
            <person name="Brown C.T."/>
            <person name="Hug L.A."/>
            <person name="Sharon I."/>
            <person name="Castelle C.J."/>
            <person name="Probst A.J."/>
            <person name="Thomas B.C."/>
            <person name="Singh A."/>
            <person name="Wilkins M.J."/>
            <person name="Karaoz U."/>
            <person name="Brodie E.L."/>
            <person name="Williams K.H."/>
            <person name="Hubbard S.S."/>
            <person name="Banfield J.F."/>
        </authorList>
    </citation>
    <scope>NUCLEOTIDE SEQUENCE [LARGE SCALE GENOMIC DNA]</scope>
</reference>
<sequence>MIIRAGKSKDFKKLYKLGKVTPELKVSNSLDFMDPDEFLWAIKNPKGVFLIAEVNSKIAGFIYASTSDFERSLSKNWACLVYVVVDKKYRKKGIASKLYKACIKKLKAKGITNIYAWANIESDGAIAKFMKKKRFVKGHKYVWMDKKI</sequence>
<dbReference type="InterPro" id="IPR000182">
    <property type="entry name" value="GNAT_dom"/>
</dbReference>
<dbReference type="Pfam" id="PF00583">
    <property type="entry name" value="Acetyltransf_1"/>
    <property type="match status" value="1"/>
</dbReference>
<dbReference type="CDD" id="cd04301">
    <property type="entry name" value="NAT_SF"/>
    <property type="match status" value="1"/>
</dbReference>